<feature type="compositionally biased region" description="Low complexity" evidence="1">
    <location>
        <begin position="248"/>
        <end position="263"/>
    </location>
</feature>
<accession>A0A2T2XEV8</accession>
<dbReference type="Proteomes" id="UP000242972">
    <property type="component" value="Unassembled WGS sequence"/>
</dbReference>
<name>A0A2T2XEV8_9FIRM</name>
<gene>
    <name evidence="4" type="ORF">C7B46_11545</name>
</gene>
<feature type="compositionally biased region" description="Polar residues" evidence="1">
    <location>
        <begin position="184"/>
        <end position="201"/>
    </location>
</feature>
<evidence type="ECO:0000313" key="5">
    <source>
        <dbReference type="Proteomes" id="UP000242972"/>
    </source>
</evidence>
<keyword evidence="2" id="KW-0472">Membrane</keyword>
<dbReference type="Gene3D" id="3.10.350.10">
    <property type="entry name" value="LysM domain"/>
    <property type="match status" value="3"/>
</dbReference>
<dbReference type="PANTHER" id="PTHR34700">
    <property type="entry name" value="POTASSIUM BINDING PROTEIN KBP"/>
    <property type="match status" value="1"/>
</dbReference>
<feature type="transmembrane region" description="Helical" evidence="2">
    <location>
        <begin position="6"/>
        <end position="24"/>
    </location>
</feature>
<feature type="compositionally biased region" description="Low complexity" evidence="1">
    <location>
        <begin position="44"/>
        <end position="81"/>
    </location>
</feature>
<dbReference type="SMART" id="SM00257">
    <property type="entry name" value="LysM"/>
    <property type="match status" value="3"/>
</dbReference>
<dbReference type="CDD" id="cd00118">
    <property type="entry name" value="LysM"/>
    <property type="match status" value="3"/>
</dbReference>
<evidence type="ECO:0000256" key="1">
    <source>
        <dbReference type="SAM" id="MobiDB-lite"/>
    </source>
</evidence>
<comment type="caution">
    <text evidence="4">The sequence shown here is derived from an EMBL/GenBank/DDBJ whole genome shotgun (WGS) entry which is preliminary data.</text>
</comment>
<evidence type="ECO:0000259" key="3">
    <source>
        <dbReference type="PROSITE" id="PS51782"/>
    </source>
</evidence>
<reference evidence="4 5" key="1">
    <citation type="journal article" date="2014" name="BMC Genomics">
        <title>Comparison of environmental and isolate Sulfobacillus genomes reveals diverse carbon, sulfur, nitrogen, and hydrogen metabolisms.</title>
        <authorList>
            <person name="Justice N.B."/>
            <person name="Norman A."/>
            <person name="Brown C.T."/>
            <person name="Singh A."/>
            <person name="Thomas B.C."/>
            <person name="Banfield J.F."/>
        </authorList>
    </citation>
    <scope>NUCLEOTIDE SEQUENCE [LARGE SCALE GENOMIC DNA]</scope>
    <source>
        <strain evidence="4">AMDSBA4</strain>
    </source>
</reference>
<dbReference type="AlphaFoldDB" id="A0A2T2XEV8"/>
<keyword evidence="2" id="KW-1133">Transmembrane helix</keyword>
<feature type="domain" description="LysM" evidence="3">
    <location>
        <begin position="85"/>
        <end position="130"/>
    </location>
</feature>
<feature type="region of interest" description="Disordered" evidence="1">
    <location>
        <begin position="43"/>
        <end position="86"/>
    </location>
</feature>
<evidence type="ECO:0000313" key="4">
    <source>
        <dbReference type="EMBL" id="PSR33029.1"/>
    </source>
</evidence>
<dbReference type="InterPro" id="IPR052196">
    <property type="entry name" value="Bact_Kbp"/>
</dbReference>
<evidence type="ECO:0000256" key="2">
    <source>
        <dbReference type="SAM" id="Phobius"/>
    </source>
</evidence>
<feature type="domain" description="LysM" evidence="3">
    <location>
        <begin position="288"/>
        <end position="333"/>
    </location>
</feature>
<dbReference type="PANTHER" id="PTHR34700:SF4">
    <property type="entry name" value="PHAGE-LIKE ELEMENT PBSX PROTEIN XKDP"/>
    <property type="match status" value="1"/>
</dbReference>
<feature type="region of interest" description="Disordered" evidence="1">
    <location>
        <begin position="248"/>
        <end position="267"/>
    </location>
</feature>
<dbReference type="EMBL" id="PXYW01000028">
    <property type="protein sequence ID" value="PSR33029.1"/>
    <property type="molecule type" value="Genomic_DNA"/>
</dbReference>
<keyword evidence="2" id="KW-0812">Transmembrane</keyword>
<dbReference type="Pfam" id="PF01476">
    <property type="entry name" value="LysM"/>
    <property type="match status" value="3"/>
</dbReference>
<protein>
    <submittedName>
        <fullName evidence="4">Peptidoglycan-binding protein</fullName>
    </submittedName>
</protein>
<dbReference type="PROSITE" id="PS51782">
    <property type="entry name" value="LYSM"/>
    <property type="match status" value="3"/>
</dbReference>
<organism evidence="4 5">
    <name type="scientific">Sulfobacillus benefaciens</name>
    <dbReference type="NCBI Taxonomy" id="453960"/>
    <lineage>
        <taxon>Bacteria</taxon>
        <taxon>Bacillati</taxon>
        <taxon>Bacillota</taxon>
        <taxon>Clostridia</taxon>
        <taxon>Eubacteriales</taxon>
        <taxon>Clostridiales Family XVII. Incertae Sedis</taxon>
        <taxon>Sulfobacillus</taxon>
    </lineage>
</organism>
<proteinExistence type="predicted"/>
<feature type="region of interest" description="Disordered" evidence="1">
    <location>
        <begin position="132"/>
        <end position="162"/>
    </location>
</feature>
<feature type="domain" description="LysM" evidence="3">
    <location>
        <begin position="201"/>
        <end position="246"/>
    </location>
</feature>
<feature type="region of interest" description="Disordered" evidence="1">
    <location>
        <begin position="176"/>
        <end position="201"/>
    </location>
</feature>
<dbReference type="InterPro" id="IPR018392">
    <property type="entry name" value="LysM"/>
</dbReference>
<dbReference type="InterPro" id="IPR036779">
    <property type="entry name" value="LysM_dom_sf"/>
</dbReference>
<sequence>MAKQNNLMSTALLIGGAVVVFLLWKNGTLTKWFGSLFGGTAQNGASQTTTQEQGSSQATQQQSASSGASSQKTAAKTSTSAAGGGTYTVQSGESLSSIAAKFGVSLSALENANPQITNPNLIYPNESINLPSGAQSAGSSGYTGSGTPGYTQSDAEKMASQTASLQKARQVYQSKGTSVSVSSNGTTYQVQHTSQSQPKNTTYTVQSGNTLSAIASANGMSLQELLALNPSITDPNLIYPGQKITVRGSGSTGSVSSTTDYSTQRQTGGGTLINVRYRPQTHTSNTSETVRVQSGQSLSAIAAAHGISLAQIEAMNHQISNFNLIYPGEEVHI</sequence>
<dbReference type="SUPFAM" id="SSF54106">
    <property type="entry name" value="LysM domain"/>
    <property type="match status" value="3"/>
</dbReference>